<dbReference type="OrthoDB" id="1721575at2759"/>
<protein>
    <submittedName>
        <fullName evidence="1">UDP-glucuronosyl/UDP-glucosyltransferase</fullName>
    </submittedName>
</protein>
<dbReference type="Gene3D" id="3.40.50.2000">
    <property type="entry name" value="Glycogen Phosphorylase B"/>
    <property type="match status" value="1"/>
</dbReference>
<keyword evidence="2" id="KW-1185">Reference proteome</keyword>
<organism evidence="1 2">
    <name type="scientific">Artemisia annua</name>
    <name type="common">Sweet wormwood</name>
    <dbReference type="NCBI Taxonomy" id="35608"/>
    <lineage>
        <taxon>Eukaryota</taxon>
        <taxon>Viridiplantae</taxon>
        <taxon>Streptophyta</taxon>
        <taxon>Embryophyta</taxon>
        <taxon>Tracheophyta</taxon>
        <taxon>Spermatophyta</taxon>
        <taxon>Magnoliopsida</taxon>
        <taxon>eudicotyledons</taxon>
        <taxon>Gunneridae</taxon>
        <taxon>Pentapetalae</taxon>
        <taxon>asterids</taxon>
        <taxon>campanulids</taxon>
        <taxon>Asterales</taxon>
        <taxon>Asteraceae</taxon>
        <taxon>Asteroideae</taxon>
        <taxon>Anthemideae</taxon>
        <taxon>Artemisiinae</taxon>
        <taxon>Artemisia</taxon>
    </lineage>
</organism>
<dbReference type="SUPFAM" id="SSF53756">
    <property type="entry name" value="UDP-Glycosyltransferase/glycogen phosphorylase"/>
    <property type="match status" value="1"/>
</dbReference>
<dbReference type="Proteomes" id="UP000245207">
    <property type="component" value="Unassembled WGS sequence"/>
</dbReference>
<keyword evidence="1" id="KW-0808">Transferase</keyword>
<evidence type="ECO:0000313" key="1">
    <source>
        <dbReference type="EMBL" id="PWA50755.1"/>
    </source>
</evidence>
<gene>
    <name evidence="1" type="ORF">CTI12_AA420270</name>
</gene>
<accession>A0A2U1LP28</accession>
<dbReference type="AlphaFoldDB" id="A0A2U1LP28"/>
<reference evidence="1 2" key="1">
    <citation type="journal article" date="2018" name="Mol. Plant">
        <title>The genome of Artemisia annua provides insight into the evolution of Asteraceae family and artemisinin biosynthesis.</title>
        <authorList>
            <person name="Shen Q."/>
            <person name="Zhang L."/>
            <person name="Liao Z."/>
            <person name="Wang S."/>
            <person name="Yan T."/>
            <person name="Shi P."/>
            <person name="Liu M."/>
            <person name="Fu X."/>
            <person name="Pan Q."/>
            <person name="Wang Y."/>
            <person name="Lv Z."/>
            <person name="Lu X."/>
            <person name="Zhang F."/>
            <person name="Jiang W."/>
            <person name="Ma Y."/>
            <person name="Chen M."/>
            <person name="Hao X."/>
            <person name="Li L."/>
            <person name="Tang Y."/>
            <person name="Lv G."/>
            <person name="Zhou Y."/>
            <person name="Sun X."/>
            <person name="Brodelius P.E."/>
            <person name="Rose J.K.C."/>
            <person name="Tang K."/>
        </authorList>
    </citation>
    <scope>NUCLEOTIDE SEQUENCE [LARGE SCALE GENOMIC DNA]</scope>
    <source>
        <strain evidence="2">cv. Huhao1</strain>
        <tissue evidence="1">Leaf</tissue>
    </source>
</reference>
<dbReference type="EMBL" id="PKPP01008413">
    <property type="protein sequence ID" value="PWA50755.1"/>
    <property type="molecule type" value="Genomic_DNA"/>
</dbReference>
<comment type="caution">
    <text evidence="1">The sequence shown here is derived from an EMBL/GenBank/DDBJ whole genome shotgun (WGS) entry which is preliminary data.</text>
</comment>
<dbReference type="GO" id="GO:0016740">
    <property type="term" value="F:transferase activity"/>
    <property type="evidence" value="ECO:0007669"/>
    <property type="project" value="UniProtKB-KW"/>
</dbReference>
<name>A0A2U1LP28_ARTAN</name>
<dbReference type="STRING" id="35608.A0A2U1LP28"/>
<evidence type="ECO:0000313" key="2">
    <source>
        <dbReference type="Proteomes" id="UP000245207"/>
    </source>
</evidence>
<proteinExistence type="predicted"/>
<sequence length="62" mass="6921">MVTWPQFQDQFYNEKLVVQVLRIGVSVGAQIGVNGALFGDEEKPGVVKHEQLRGAIEMYDGK</sequence>